<dbReference type="PANTHER" id="PTHR30204:SF69">
    <property type="entry name" value="MERR-FAMILY TRANSCRIPTIONAL REGULATOR"/>
    <property type="match status" value="1"/>
</dbReference>
<feature type="domain" description="HTH merR-type" evidence="5">
    <location>
        <begin position="21"/>
        <end position="90"/>
    </location>
</feature>
<dbReference type="STRING" id="585531.HMPREF0063_10455"/>
<dbReference type="GO" id="GO:0031419">
    <property type="term" value="F:cobalamin binding"/>
    <property type="evidence" value="ECO:0007669"/>
    <property type="project" value="InterPro"/>
</dbReference>
<feature type="domain" description="B12-binding" evidence="6">
    <location>
        <begin position="198"/>
        <end position="318"/>
    </location>
</feature>
<keyword evidence="3" id="KW-0238">DNA-binding</keyword>
<evidence type="ECO:0000313" key="8">
    <source>
        <dbReference type="Proteomes" id="UP000003111"/>
    </source>
</evidence>
<evidence type="ECO:0000256" key="3">
    <source>
        <dbReference type="ARBA" id="ARBA00023125"/>
    </source>
</evidence>
<dbReference type="InterPro" id="IPR047057">
    <property type="entry name" value="MerR_fam"/>
</dbReference>
<accession>E2S8U7</accession>
<evidence type="ECO:0000256" key="2">
    <source>
        <dbReference type="ARBA" id="ARBA00023015"/>
    </source>
</evidence>
<name>E2S8U7_9ACTN</name>
<dbReference type="SUPFAM" id="SSF52242">
    <property type="entry name" value="Cobalamin (vitamin B12)-binding domain"/>
    <property type="match status" value="1"/>
</dbReference>
<gene>
    <name evidence="7" type="ORF">HMPREF0063_10455</name>
</gene>
<dbReference type="InterPro" id="IPR036594">
    <property type="entry name" value="Meth_synthase_dom"/>
</dbReference>
<evidence type="ECO:0000259" key="6">
    <source>
        <dbReference type="PROSITE" id="PS51332"/>
    </source>
</evidence>
<keyword evidence="2" id="KW-0805">Transcription regulation</keyword>
<dbReference type="PROSITE" id="PS50937">
    <property type="entry name" value="HTH_MERR_2"/>
    <property type="match status" value="1"/>
</dbReference>
<dbReference type="HOGENOM" id="CLU_045945_3_2_11"/>
<dbReference type="SMART" id="SM00422">
    <property type="entry name" value="HTH_MERR"/>
    <property type="match status" value="1"/>
</dbReference>
<dbReference type="CDD" id="cd01104">
    <property type="entry name" value="HTH_MlrA-CarA"/>
    <property type="match status" value="1"/>
</dbReference>
<dbReference type="InterPro" id="IPR009061">
    <property type="entry name" value="DNA-bd_dom_put_sf"/>
</dbReference>
<comment type="caution">
    <text evidence="7">The sequence shown here is derived from an EMBL/GenBank/DDBJ whole genome shotgun (WGS) entry which is preliminary data.</text>
</comment>
<dbReference type="GO" id="GO:0003700">
    <property type="term" value="F:DNA-binding transcription factor activity"/>
    <property type="evidence" value="ECO:0007669"/>
    <property type="project" value="InterPro"/>
</dbReference>
<evidence type="ECO:0000259" key="5">
    <source>
        <dbReference type="PROSITE" id="PS50937"/>
    </source>
</evidence>
<evidence type="ECO:0000256" key="4">
    <source>
        <dbReference type="ARBA" id="ARBA00023163"/>
    </source>
</evidence>
<dbReference type="InterPro" id="IPR003759">
    <property type="entry name" value="Cbl-bd_cap"/>
</dbReference>
<sequence>MAMSERLGSASSDRSAASGLTWTVGSVASRTGLPASTLRTWERRYGIGPTERTSGGHRRYTELDIARVELLNRLIARGVSAREAAQVASTYDGRDAPRPPDGSDVTALVHEPDAMIHAVLEAAATHNGERISSILGAAVDTHDVVTAWTDYFAPALVRIGEEWSAGNVDIAAEHLVSERLSVELRAFVHRKPDLDHERGTVLLASAEDDQHSLPVVALQAALADRGIACHSLGARLPASSLAKVIATLDPRVVFLWASLPRPSVDQLWKVVTATPPSSTVLIGGPGWPADPLVDPGDREPTRTRDLADAVDRVTGLLA</sequence>
<dbReference type="Gene3D" id="1.10.1660.10">
    <property type="match status" value="1"/>
</dbReference>
<proteinExistence type="predicted"/>
<dbReference type="Gene3D" id="1.10.1240.10">
    <property type="entry name" value="Methionine synthase domain"/>
    <property type="match status" value="1"/>
</dbReference>
<dbReference type="InterPro" id="IPR036724">
    <property type="entry name" value="Cobalamin-bd_sf"/>
</dbReference>
<dbReference type="Gene3D" id="3.40.50.280">
    <property type="entry name" value="Cobalamin-binding domain"/>
    <property type="match status" value="1"/>
</dbReference>
<keyword evidence="1" id="KW-0678">Repressor</keyword>
<protein>
    <submittedName>
        <fullName evidence="7">Transcriptional regulator, MerR family</fullName>
    </submittedName>
</protein>
<dbReference type="EMBL" id="ACLF03000002">
    <property type="protein sequence ID" value="EFQ84602.1"/>
    <property type="molecule type" value="Genomic_DNA"/>
</dbReference>
<dbReference type="AlphaFoldDB" id="E2S8U7"/>
<dbReference type="eggNOG" id="COG0789">
    <property type="taxonomic scope" value="Bacteria"/>
</dbReference>
<dbReference type="PANTHER" id="PTHR30204">
    <property type="entry name" value="REDOX-CYCLING DRUG-SENSING TRANSCRIPTIONAL ACTIVATOR SOXR"/>
    <property type="match status" value="1"/>
</dbReference>
<evidence type="ECO:0000256" key="1">
    <source>
        <dbReference type="ARBA" id="ARBA00022491"/>
    </source>
</evidence>
<dbReference type="Pfam" id="PF02607">
    <property type="entry name" value="B12-binding_2"/>
    <property type="match status" value="1"/>
</dbReference>
<dbReference type="Pfam" id="PF13411">
    <property type="entry name" value="MerR_1"/>
    <property type="match status" value="1"/>
</dbReference>
<dbReference type="GO" id="GO:0003677">
    <property type="term" value="F:DNA binding"/>
    <property type="evidence" value="ECO:0007669"/>
    <property type="project" value="UniProtKB-KW"/>
</dbReference>
<dbReference type="InterPro" id="IPR000551">
    <property type="entry name" value="MerR-type_HTH_dom"/>
</dbReference>
<organism evidence="7 8">
    <name type="scientific">Aeromicrobium marinum DSM 15272</name>
    <dbReference type="NCBI Taxonomy" id="585531"/>
    <lineage>
        <taxon>Bacteria</taxon>
        <taxon>Bacillati</taxon>
        <taxon>Actinomycetota</taxon>
        <taxon>Actinomycetes</taxon>
        <taxon>Propionibacteriales</taxon>
        <taxon>Nocardioidaceae</taxon>
        <taxon>Aeromicrobium</taxon>
    </lineage>
</organism>
<keyword evidence="8" id="KW-1185">Reference proteome</keyword>
<reference evidence="7" key="1">
    <citation type="submission" date="2010-08" db="EMBL/GenBank/DDBJ databases">
        <authorList>
            <person name="Muzny D."/>
            <person name="Qin X."/>
            <person name="Buhay C."/>
            <person name="Dugan-Rocha S."/>
            <person name="Ding Y."/>
            <person name="Chen G."/>
            <person name="Hawes A."/>
            <person name="Holder M."/>
            <person name="Jhangiani S."/>
            <person name="Johnson A."/>
            <person name="Khan Z."/>
            <person name="Li Z."/>
            <person name="Liu W."/>
            <person name="Liu X."/>
            <person name="Perez L."/>
            <person name="Shen H."/>
            <person name="Wang Q."/>
            <person name="Watt J."/>
            <person name="Xi L."/>
            <person name="Xin Y."/>
            <person name="Zhou J."/>
            <person name="Deng J."/>
            <person name="Jiang H."/>
            <person name="Liu Y."/>
            <person name="Qu J."/>
            <person name="Song X.-Z."/>
            <person name="Zhang L."/>
            <person name="Villasana D."/>
            <person name="Johnson A."/>
            <person name="Liu J."/>
            <person name="Liyanage D."/>
            <person name="Lorensuhewa L."/>
            <person name="Robinson T."/>
            <person name="Song A."/>
            <person name="Song B.-B."/>
            <person name="Dinh H."/>
            <person name="Thornton R."/>
            <person name="Coyle M."/>
            <person name="Francisco L."/>
            <person name="Jackson L."/>
            <person name="Javaid M."/>
            <person name="Korchina V."/>
            <person name="Kovar C."/>
            <person name="Mata R."/>
            <person name="Mathew T."/>
            <person name="Ngo R."/>
            <person name="Nguyen L."/>
            <person name="Nguyen N."/>
            <person name="Okwuonu G."/>
            <person name="Ongeri F."/>
            <person name="Pham C."/>
            <person name="Simmons D."/>
            <person name="Wilczek-Boney K."/>
            <person name="Hale W."/>
            <person name="Jakkamsetti A."/>
            <person name="Pham P."/>
            <person name="Ruth R."/>
            <person name="San Lucas F."/>
            <person name="Warren J."/>
            <person name="Zhang J."/>
            <person name="Zhao Z."/>
            <person name="Zhou C."/>
            <person name="Zhu D."/>
            <person name="Lee S."/>
            <person name="Bess C."/>
            <person name="Blankenburg K."/>
            <person name="Forbes L."/>
            <person name="Fu Q."/>
            <person name="Gubbala S."/>
            <person name="Hirani K."/>
            <person name="Jayaseelan J.C."/>
            <person name="Lara F."/>
            <person name="Munidasa M."/>
            <person name="Palculict T."/>
            <person name="Patil S."/>
            <person name="Pu L.-L."/>
            <person name="Saada N."/>
            <person name="Tang L."/>
            <person name="Weissenberger G."/>
            <person name="Zhu Y."/>
            <person name="Hemphill L."/>
            <person name="Shang Y."/>
            <person name="Youmans B."/>
            <person name="Ayvaz T."/>
            <person name="Ross M."/>
            <person name="Santibanez J."/>
            <person name="Aqrawi P."/>
            <person name="Gross S."/>
            <person name="Joshi V."/>
            <person name="Fowler G."/>
            <person name="Nazareth L."/>
            <person name="Reid J."/>
            <person name="Worley K."/>
            <person name="Petrosino J."/>
            <person name="Highlander S."/>
            <person name="Gibbs R."/>
        </authorList>
    </citation>
    <scope>NUCLEOTIDE SEQUENCE [LARGE SCALE GENOMIC DNA]</scope>
    <source>
        <strain evidence="7">DSM 15272</strain>
    </source>
</reference>
<dbReference type="SUPFAM" id="SSF46955">
    <property type="entry name" value="Putative DNA-binding domain"/>
    <property type="match status" value="1"/>
</dbReference>
<dbReference type="GO" id="GO:0046872">
    <property type="term" value="F:metal ion binding"/>
    <property type="evidence" value="ECO:0007669"/>
    <property type="project" value="InterPro"/>
</dbReference>
<dbReference type="Proteomes" id="UP000003111">
    <property type="component" value="Unassembled WGS sequence"/>
</dbReference>
<dbReference type="PROSITE" id="PS51332">
    <property type="entry name" value="B12_BINDING"/>
    <property type="match status" value="1"/>
</dbReference>
<dbReference type="InterPro" id="IPR006158">
    <property type="entry name" value="Cobalamin-bd"/>
</dbReference>
<dbReference type="OrthoDB" id="9800334at2"/>
<keyword evidence="4" id="KW-0804">Transcription</keyword>
<evidence type="ECO:0000313" key="7">
    <source>
        <dbReference type="EMBL" id="EFQ84602.1"/>
    </source>
</evidence>